<reference evidence="1 2" key="1">
    <citation type="submission" date="2019-03" db="EMBL/GenBank/DDBJ databases">
        <title>Above-ground endophytic microbial communities from plants in different locations in the United States.</title>
        <authorList>
            <person name="Frank C."/>
        </authorList>
    </citation>
    <scope>NUCLEOTIDE SEQUENCE [LARGE SCALE GENOMIC DNA]</scope>
    <source>
        <strain evidence="1 2">LP_2_YM</strain>
    </source>
</reference>
<name>A0A4R4BKB0_BACTU</name>
<proteinExistence type="predicted"/>
<gene>
    <name evidence="1" type="ORF">EC910_101363</name>
</gene>
<evidence type="ECO:0000313" key="2">
    <source>
        <dbReference type="Proteomes" id="UP000295285"/>
    </source>
</evidence>
<dbReference type="RefSeq" id="WP_131931388.1">
    <property type="nucleotide sequence ID" value="NZ_SMDF01000001.1"/>
</dbReference>
<protein>
    <submittedName>
        <fullName evidence="1">Uncharacterized protein</fullName>
    </submittedName>
</protein>
<sequence>MQLQNIDLELKKFLYQQIYVHKIGSIDTLLAEGYMFDAQEIQQALEVFMRNELIIPTVSTMQIGQKKVDFMRNDEKFRILKENDQL</sequence>
<dbReference type="Proteomes" id="UP000295285">
    <property type="component" value="Unassembled WGS sequence"/>
</dbReference>
<comment type="caution">
    <text evidence="1">The sequence shown here is derived from an EMBL/GenBank/DDBJ whole genome shotgun (WGS) entry which is preliminary data.</text>
</comment>
<dbReference type="AlphaFoldDB" id="A0A4R4BKB0"/>
<dbReference type="EMBL" id="SMDG01000001">
    <property type="protein sequence ID" value="TCW59733.1"/>
    <property type="molecule type" value="Genomic_DNA"/>
</dbReference>
<evidence type="ECO:0000313" key="1">
    <source>
        <dbReference type="EMBL" id="TCW59733.1"/>
    </source>
</evidence>
<organism evidence="1 2">
    <name type="scientific">Bacillus thuringiensis</name>
    <dbReference type="NCBI Taxonomy" id="1428"/>
    <lineage>
        <taxon>Bacteria</taxon>
        <taxon>Bacillati</taxon>
        <taxon>Bacillota</taxon>
        <taxon>Bacilli</taxon>
        <taxon>Bacillales</taxon>
        <taxon>Bacillaceae</taxon>
        <taxon>Bacillus</taxon>
        <taxon>Bacillus cereus group</taxon>
    </lineage>
</organism>
<accession>A0A4R4BKB0</accession>